<dbReference type="InterPro" id="IPR027417">
    <property type="entry name" value="P-loop_NTPase"/>
</dbReference>
<proteinExistence type="predicted"/>
<accession>A0A060Q1I4</accession>
<protein>
    <submittedName>
        <fullName evidence="4">Molybdenum ABC transporter ModD</fullName>
    </submittedName>
</protein>
<dbReference type="AlphaFoldDB" id="A0A060Q1I4"/>
<dbReference type="HOGENOM" id="CLU_000604_1_22_7"/>
<dbReference type="EMBL" id="AP014523">
    <property type="protein sequence ID" value="BAO98087.1"/>
    <property type="molecule type" value="Genomic_DNA"/>
</dbReference>
<dbReference type="InterPro" id="IPR017871">
    <property type="entry name" value="ABC_transporter-like_CS"/>
</dbReference>
<keyword evidence="2" id="KW-0067">ATP-binding</keyword>
<dbReference type="Proteomes" id="UP000031662">
    <property type="component" value="Chromosome"/>
</dbReference>
<dbReference type="GO" id="GO:0016887">
    <property type="term" value="F:ATP hydrolysis activity"/>
    <property type="evidence" value="ECO:0007669"/>
    <property type="project" value="InterPro"/>
</dbReference>
<name>A0A060Q1I4_HELPX</name>
<dbReference type="PANTHER" id="PTHR43514:SF1">
    <property type="entry name" value="SULFATE_THIOSULFATE IMPORT ATP-BINDING PROTEIN CYSA"/>
    <property type="match status" value="1"/>
</dbReference>
<dbReference type="PROSITE" id="PS50893">
    <property type="entry name" value="ABC_TRANSPORTER_2"/>
    <property type="match status" value="1"/>
</dbReference>
<evidence type="ECO:0000259" key="3">
    <source>
        <dbReference type="PROSITE" id="PS50893"/>
    </source>
</evidence>
<evidence type="ECO:0000313" key="4">
    <source>
        <dbReference type="EMBL" id="BAO98087.1"/>
    </source>
</evidence>
<evidence type="ECO:0000256" key="1">
    <source>
        <dbReference type="ARBA" id="ARBA00022741"/>
    </source>
</evidence>
<keyword evidence="1" id="KW-0547">Nucleotide-binding</keyword>
<reference evidence="4 5" key="1">
    <citation type="submission" date="2013-11" db="EMBL/GenBank/DDBJ databases">
        <title>Estimation of Helicobacter pylori bacteriophage ecology using H. pylori isolates.</title>
        <authorList>
            <person name="Uchiyama J."/>
            <person name="Takemura-Uchiyama I."/>
            <person name="Ujihara T."/>
            <person name="Matsuzaki S."/>
        </authorList>
    </citation>
    <scope>NUCLEOTIDE SEQUENCE [LARGE SCALE GENOMIC DNA]</scope>
    <source>
        <strain evidence="4 5">NY40</strain>
    </source>
</reference>
<evidence type="ECO:0000313" key="5">
    <source>
        <dbReference type="Proteomes" id="UP000031662"/>
    </source>
</evidence>
<sequence length="265" mass="30132">MIKARFKKRLLGSRGAFDLNIDLEIKEAEVVALLGESGAGKSTILRILAGLEAVSSGYIESNHSVWLDTQKKIFLKPQQRKIGFVFQDYALFPHLNVYQNIAFAHPKDKNKIHEVLRLMRLENLSQQKILQLSGGQAQRVALARALIAAKNLLLLDEPLNALDNALKNEVQQGFLDFIKRENLSVLLVSHDPNEIIKLAQTFLFLNNGVINPNQENRLFSNRLLVKPLFEDENYCHYEVIPQTISLPKDCLNPTFKLDFNQGKKF</sequence>
<dbReference type="RefSeq" id="WP_041050999.1">
    <property type="nucleotide sequence ID" value="NZ_AP014523.1"/>
</dbReference>
<dbReference type="InterPro" id="IPR003593">
    <property type="entry name" value="AAA+_ATPase"/>
</dbReference>
<dbReference type="InterPro" id="IPR050334">
    <property type="entry name" value="Molybdenum_import_ModC"/>
</dbReference>
<feature type="domain" description="ABC transporter" evidence="3">
    <location>
        <begin position="2"/>
        <end position="232"/>
    </location>
</feature>
<dbReference type="SMART" id="SM00382">
    <property type="entry name" value="AAA"/>
    <property type="match status" value="1"/>
</dbReference>
<gene>
    <name evidence="4" type="ORF">NY40_1080</name>
</gene>
<dbReference type="PROSITE" id="PS00211">
    <property type="entry name" value="ABC_TRANSPORTER_1"/>
    <property type="match status" value="1"/>
</dbReference>
<dbReference type="InterPro" id="IPR003439">
    <property type="entry name" value="ABC_transporter-like_ATP-bd"/>
</dbReference>
<dbReference type="Pfam" id="PF00005">
    <property type="entry name" value="ABC_tran"/>
    <property type="match status" value="1"/>
</dbReference>
<evidence type="ECO:0000256" key="2">
    <source>
        <dbReference type="ARBA" id="ARBA00022840"/>
    </source>
</evidence>
<dbReference type="PANTHER" id="PTHR43514">
    <property type="entry name" value="ABC TRANSPORTER I FAMILY MEMBER 10"/>
    <property type="match status" value="1"/>
</dbReference>
<dbReference type="GO" id="GO:0005524">
    <property type="term" value="F:ATP binding"/>
    <property type="evidence" value="ECO:0007669"/>
    <property type="project" value="UniProtKB-KW"/>
</dbReference>
<dbReference type="Gene3D" id="3.40.50.300">
    <property type="entry name" value="P-loop containing nucleotide triphosphate hydrolases"/>
    <property type="match status" value="1"/>
</dbReference>
<organism evidence="4 5">
    <name type="scientific">Helicobacter pylori NY40</name>
    <dbReference type="NCBI Taxonomy" id="1426844"/>
    <lineage>
        <taxon>Bacteria</taxon>
        <taxon>Pseudomonadati</taxon>
        <taxon>Campylobacterota</taxon>
        <taxon>Epsilonproteobacteria</taxon>
        <taxon>Campylobacterales</taxon>
        <taxon>Helicobacteraceae</taxon>
        <taxon>Helicobacter</taxon>
    </lineage>
</organism>
<dbReference type="SUPFAM" id="SSF52540">
    <property type="entry name" value="P-loop containing nucleoside triphosphate hydrolases"/>
    <property type="match status" value="1"/>
</dbReference>